<proteinExistence type="predicted"/>
<dbReference type="EMBL" id="JARKIB010000021">
    <property type="protein sequence ID" value="KAJ7767732.1"/>
    <property type="molecule type" value="Genomic_DNA"/>
</dbReference>
<evidence type="ECO:0000256" key="1">
    <source>
        <dbReference type="SAM" id="SignalP"/>
    </source>
</evidence>
<reference evidence="2" key="1">
    <citation type="submission" date="2023-03" db="EMBL/GenBank/DDBJ databases">
        <title>Massive genome expansion in bonnet fungi (Mycena s.s.) driven by repeated elements and novel gene families across ecological guilds.</title>
        <authorList>
            <consortium name="Lawrence Berkeley National Laboratory"/>
            <person name="Harder C.B."/>
            <person name="Miyauchi S."/>
            <person name="Viragh M."/>
            <person name="Kuo A."/>
            <person name="Thoen E."/>
            <person name="Andreopoulos B."/>
            <person name="Lu D."/>
            <person name="Skrede I."/>
            <person name="Drula E."/>
            <person name="Henrissat B."/>
            <person name="Morin E."/>
            <person name="Kohler A."/>
            <person name="Barry K."/>
            <person name="LaButti K."/>
            <person name="Morin E."/>
            <person name="Salamov A."/>
            <person name="Lipzen A."/>
            <person name="Mereny Z."/>
            <person name="Hegedus B."/>
            <person name="Baldrian P."/>
            <person name="Stursova M."/>
            <person name="Weitz H."/>
            <person name="Taylor A."/>
            <person name="Grigoriev I.V."/>
            <person name="Nagy L.G."/>
            <person name="Martin F."/>
            <person name="Kauserud H."/>
        </authorList>
    </citation>
    <scope>NUCLEOTIDE SEQUENCE</scope>
    <source>
        <strain evidence="2">CBHHK182m</strain>
    </source>
</reference>
<organism evidence="2 3">
    <name type="scientific">Mycena metata</name>
    <dbReference type="NCBI Taxonomy" id="1033252"/>
    <lineage>
        <taxon>Eukaryota</taxon>
        <taxon>Fungi</taxon>
        <taxon>Dikarya</taxon>
        <taxon>Basidiomycota</taxon>
        <taxon>Agaricomycotina</taxon>
        <taxon>Agaricomycetes</taxon>
        <taxon>Agaricomycetidae</taxon>
        <taxon>Agaricales</taxon>
        <taxon>Marasmiineae</taxon>
        <taxon>Mycenaceae</taxon>
        <taxon>Mycena</taxon>
    </lineage>
</organism>
<sequence length="109" mass="11848">MQLKPGPVLSVVAVLLREAFCATLLLQKRTQIIVGPISAILDLPPTASQAVQDSSPATYPWSPISPIYIYAHPLHLVLRRLTSLSFPSPASHLLFSSNQQCDRCCGRAP</sequence>
<feature type="signal peptide" evidence="1">
    <location>
        <begin position="1"/>
        <end position="21"/>
    </location>
</feature>
<keyword evidence="1" id="KW-0732">Signal</keyword>
<dbReference type="AlphaFoldDB" id="A0AAD7NMA2"/>
<evidence type="ECO:0000313" key="3">
    <source>
        <dbReference type="Proteomes" id="UP001215598"/>
    </source>
</evidence>
<gene>
    <name evidence="2" type="ORF">B0H16DRAFT_336457</name>
</gene>
<evidence type="ECO:0008006" key="4">
    <source>
        <dbReference type="Google" id="ProtNLM"/>
    </source>
</evidence>
<accession>A0AAD7NMA2</accession>
<evidence type="ECO:0000313" key="2">
    <source>
        <dbReference type="EMBL" id="KAJ7767732.1"/>
    </source>
</evidence>
<keyword evidence="3" id="KW-1185">Reference proteome</keyword>
<feature type="chain" id="PRO_5042089859" description="Secreted protein" evidence="1">
    <location>
        <begin position="22"/>
        <end position="109"/>
    </location>
</feature>
<comment type="caution">
    <text evidence="2">The sequence shown here is derived from an EMBL/GenBank/DDBJ whole genome shotgun (WGS) entry which is preliminary data.</text>
</comment>
<name>A0AAD7NMA2_9AGAR</name>
<protein>
    <recommendedName>
        <fullName evidence="4">Secreted protein</fullName>
    </recommendedName>
</protein>
<dbReference type="Proteomes" id="UP001215598">
    <property type="component" value="Unassembled WGS sequence"/>
</dbReference>